<gene>
    <name evidence="1" type="ORF">I5776_13965</name>
</gene>
<proteinExistence type="predicted"/>
<dbReference type="Proteomes" id="UP000595691">
    <property type="component" value="Chromosome"/>
</dbReference>
<evidence type="ECO:0000313" key="1">
    <source>
        <dbReference type="EMBL" id="QQZ08178.1"/>
    </source>
</evidence>
<accession>A0ABX7DXG0</accession>
<dbReference type="EMBL" id="CP065425">
    <property type="protein sequence ID" value="QQZ08178.1"/>
    <property type="molecule type" value="Genomic_DNA"/>
</dbReference>
<keyword evidence="1" id="KW-0449">Lipoprotein</keyword>
<evidence type="ECO:0000313" key="2">
    <source>
        <dbReference type="Proteomes" id="UP000595691"/>
    </source>
</evidence>
<sequence>MMKNSLLIKTWLLIIVLLMIGCSHEQDSKESRLSLMKTTQPAPVKIREQQNRSISKQVKNEVLQNEAIYDAAVIEGDKKVLVAYKVKHFYRFKMKKIEKNLQKQLNHQFPNKKFIVSSDYKIFLESVRLKEAITDQTISQKEAKKRFNEIIKLTDEIT</sequence>
<dbReference type="PROSITE" id="PS51257">
    <property type="entry name" value="PROKAR_LIPOPROTEIN"/>
    <property type="match status" value="1"/>
</dbReference>
<protein>
    <submittedName>
        <fullName evidence="1">YhcN/YlaJ family sporulation lipoprotein</fullName>
    </submittedName>
</protein>
<keyword evidence="2" id="KW-1185">Reference proteome</keyword>
<name>A0ABX7DXG0_9BACI</name>
<organism evidence="1 2">
    <name type="scientific">Heyndrickxia vini</name>
    <dbReference type="NCBI Taxonomy" id="1476025"/>
    <lineage>
        <taxon>Bacteria</taxon>
        <taxon>Bacillati</taxon>
        <taxon>Bacillota</taxon>
        <taxon>Bacilli</taxon>
        <taxon>Bacillales</taxon>
        <taxon>Bacillaceae</taxon>
        <taxon>Heyndrickxia</taxon>
    </lineage>
</organism>
<reference evidence="1 2" key="1">
    <citation type="submission" date="2020-11" db="EMBL/GenBank/DDBJ databases">
        <title>Taxonomic evaluation of the Bacillus sporothermodurans group of bacteria based on whole genome sequences.</title>
        <authorList>
            <person name="Fiedler G."/>
            <person name="Herbstmann A.-D."/>
            <person name="Doll E."/>
            <person name="Wenning M."/>
            <person name="Brinks E."/>
            <person name="Kabisch J."/>
            <person name="Breitenwieser F."/>
            <person name="Lappann M."/>
            <person name="Boehnlein C."/>
            <person name="Franz C."/>
        </authorList>
    </citation>
    <scope>NUCLEOTIDE SEQUENCE [LARGE SCALE GENOMIC DNA]</scope>
    <source>
        <strain evidence="1 2">JCM 19841</strain>
    </source>
</reference>